<dbReference type="PANTHER" id="PTHR28243">
    <property type="entry name" value="AGL049CP"/>
    <property type="match status" value="1"/>
</dbReference>
<evidence type="ECO:0000259" key="1">
    <source>
        <dbReference type="Pfam" id="PF12766"/>
    </source>
</evidence>
<dbReference type="Gene3D" id="2.30.110.10">
    <property type="entry name" value="Electron Transport, Fmn-binding Protein, Chain A"/>
    <property type="match status" value="1"/>
</dbReference>
<proteinExistence type="predicted"/>
<name>A0AAV9HY01_9PEZI</name>
<dbReference type="Proteomes" id="UP001321749">
    <property type="component" value="Unassembled WGS sequence"/>
</dbReference>
<dbReference type="GO" id="GO:0010181">
    <property type="term" value="F:FMN binding"/>
    <property type="evidence" value="ECO:0007669"/>
    <property type="project" value="InterPro"/>
</dbReference>
<dbReference type="EMBL" id="MU864941">
    <property type="protein sequence ID" value="KAK4465248.1"/>
    <property type="molecule type" value="Genomic_DNA"/>
</dbReference>
<dbReference type="InterPro" id="IPR012349">
    <property type="entry name" value="Split_barrel_FMN-bd"/>
</dbReference>
<dbReference type="AlphaFoldDB" id="A0AAV9HY01"/>
<gene>
    <name evidence="2" type="ORF">QBC42DRAFT_283640</name>
</gene>
<dbReference type="SUPFAM" id="SSF50475">
    <property type="entry name" value="FMN-binding split barrel"/>
    <property type="match status" value="1"/>
</dbReference>
<protein>
    <submittedName>
        <fullName evidence="2">Pyridoxamine 5'-phosphate oxidase-domain-containing protein</fullName>
    </submittedName>
</protein>
<dbReference type="InterPro" id="IPR024624">
    <property type="entry name" value="Pyridox_Oxase_Alr4036_FMN-bd"/>
</dbReference>
<feature type="domain" description="Pyridoxamine 5'-phosphate oxidase Alr4036 family FMN-binding" evidence="1">
    <location>
        <begin position="5"/>
        <end position="125"/>
    </location>
</feature>
<accession>A0AAV9HY01</accession>
<reference evidence="2" key="1">
    <citation type="journal article" date="2023" name="Mol. Phylogenet. Evol.">
        <title>Genome-scale phylogeny and comparative genomics of the fungal order Sordariales.</title>
        <authorList>
            <person name="Hensen N."/>
            <person name="Bonometti L."/>
            <person name="Westerberg I."/>
            <person name="Brannstrom I.O."/>
            <person name="Guillou S."/>
            <person name="Cros-Aarteil S."/>
            <person name="Calhoun S."/>
            <person name="Haridas S."/>
            <person name="Kuo A."/>
            <person name="Mondo S."/>
            <person name="Pangilinan J."/>
            <person name="Riley R."/>
            <person name="LaButti K."/>
            <person name="Andreopoulos B."/>
            <person name="Lipzen A."/>
            <person name="Chen C."/>
            <person name="Yan M."/>
            <person name="Daum C."/>
            <person name="Ng V."/>
            <person name="Clum A."/>
            <person name="Steindorff A."/>
            <person name="Ohm R.A."/>
            <person name="Martin F."/>
            <person name="Silar P."/>
            <person name="Natvig D.O."/>
            <person name="Lalanne C."/>
            <person name="Gautier V."/>
            <person name="Ament-Velasquez S.L."/>
            <person name="Kruys A."/>
            <person name="Hutchinson M.I."/>
            <person name="Powell A.J."/>
            <person name="Barry K."/>
            <person name="Miller A.N."/>
            <person name="Grigoriev I.V."/>
            <person name="Debuchy R."/>
            <person name="Gladieux P."/>
            <person name="Hiltunen Thoren M."/>
            <person name="Johannesson H."/>
        </authorList>
    </citation>
    <scope>NUCLEOTIDE SEQUENCE</scope>
    <source>
        <strain evidence="2">PSN324</strain>
    </source>
</reference>
<sequence>MSSEAPWRATFLSHISHLKPPTFTLASLHHTPSSSSSPSSSSYYQPRARTCVLRGLFGSLPPNTRNPAPLNPPIIQSDLLTFTTDARMSKYSDFSSPQGGPVEAVFWVEEPAKTQWRIRGTAYVLSSETYPVLEHRLRRVKGAEEEKDEEKEEWSWQKEVTAHFGNLSPVMRGSFKGPAPGQPKANGDGGLKLGEKVENDELDDETARKNFRVVVIVPEEVDQVLLDEVPERWLYVYRGLQGKAEHPEGELVGEWERVELWP</sequence>
<keyword evidence="3" id="KW-1185">Reference proteome</keyword>
<dbReference type="PANTHER" id="PTHR28243:SF1">
    <property type="entry name" value="PYRIDOXAMINE 5'-PHOSPHATE OXIDASE ALR4036 FAMILY FMN-BINDING DOMAIN-CONTAINING PROTEIN"/>
    <property type="match status" value="1"/>
</dbReference>
<evidence type="ECO:0000313" key="3">
    <source>
        <dbReference type="Proteomes" id="UP001321749"/>
    </source>
</evidence>
<evidence type="ECO:0000313" key="2">
    <source>
        <dbReference type="EMBL" id="KAK4465248.1"/>
    </source>
</evidence>
<reference evidence="2" key="2">
    <citation type="submission" date="2023-06" db="EMBL/GenBank/DDBJ databases">
        <authorList>
            <consortium name="Lawrence Berkeley National Laboratory"/>
            <person name="Mondo S.J."/>
            <person name="Hensen N."/>
            <person name="Bonometti L."/>
            <person name="Westerberg I."/>
            <person name="Brannstrom I.O."/>
            <person name="Guillou S."/>
            <person name="Cros-Aarteil S."/>
            <person name="Calhoun S."/>
            <person name="Haridas S."/>
            <person name="Kuo A."/>
            <person name="Pangilinan J."/>
            <person name="Riley R."/>
            <person name="Labutti K."/>
            <person name="Andreopoulos B."/>
            <person name="Lipzen A."/>
            <person name="Chen C."/>
            <person name="Yanf M."/>
            <person name="Daum C."/>
            <person name="Ng V."/>
            <person name="Clum A."/>
            <person name="Steindorff A."/>
            <person name="Ohm R."/>
            <person name="Martin F."/>
            <person name="Silar P."/>
            <person name="Natvig D."/>
            <person name="Lalanne C."/>
            <person name="Gautier V."/>
            <person name="Ament-Velasquez S.L."/>
            <person name="Kruys A."/>
            <person name="Hutchinson M.I."/>
            <person name="Powell A.J."/>
            <person name="Barry K."/>
            <person name="Miller A.N."/>
            <person name="Grigoriev I.V."/>
            <person name="Debuchy R."/>
            <person name="Gladieux P."/>
            <person name="Thoren M.H."/>
            <person name="Johannesson H."/>
        </authorList>
    </citation>
    <scope>NUCLEOTIDE SEQUENCE</scope>
    <source>
        <strain evidence="2">PSN324</strain>
    </source>
</reference>
<organism evidence="2 3">
    <name type="scientific">Cladorrhinum samala</name>
    <dbReference type="NCBI Taxonomy" id="585594"/>
    <lineage>
        <taxon>Eukaryota</taxon>
        <taxon>Fungi</taxon>
        <taxon>Dikarya</taxon>
        <taxon>Ascomycota</taxon>
        <taxon>Pezizomycotina</taxon>
        <taxon>Sordariomycetes</taxon>
        <taxon>Sordariomycetidae</taxon>
        <taxon>Sordariales</taxon>
        <taxon>Podosporaceae</taxon>
        <taxon>Cladorrhinum</taxon>
    </lineage>
</organism>
<comment type="caution">
    <text evidence="2">The sequence shown here is derived from an EMBL/GenBank/DDBJ whole genome shotgun (WGS) entry which is preliminary data.</text>
</comment>
<dbReference type="Pfam" id="PF12766">
    <property type="entry name" value="Pyridox_oxase_2"/>
    <property type="match status" value="1"/>
</dbReference>